<comment type="similarity">
    <text evidence="1">Belongs to the glycosyltransferase 2 family.</text>
</comment>
<dbReference type="Gene3D" id="3.90.550.10">
    <property type="entry name" value="Spore Coat Polysaccharide Biosynthesis Protein SpsA, Chain A"/>
    <property type="match status" value="1"/>
</dbReference>
<keyword evidence="3 5" id="KW-0808">Transferase</keyword>
<dbReference type="OrthoDB" id="9771846at2"/>
<evidence type="ECO:0000256" key="1">
    <source>
        <dbReference type="ARBA" id="ARBA00006739"/>
    </source>
</evidence>
<evidence type="ECO:0000256" key="3">
    <source>
        <dbReference type="ARBA" id="ARBA00022679"/>
    </source>
</evidence>
<dbReference type="Proteomes" id="UP000321362">
    <property type="component" value="Chromosome"/>
</dbReference>
<gene>
    <name evidence="5" type="ORF">FSB76_19870</name>
</gene>
<dbReference type="PANTHER" id="PTHR43179">
    <property type="entry name" value="RHAMNOSYLTRANSFERASE WBBL"/>
    <property type="match status" value="1"/>
</dbReference>
<evidence type="ECO:0000259" key="4">
    <source>
        <dbReference type="Pfam" id="PF00535"/>
    </source>
</evidence>
<dbReference type="InterPro" id="IPR029044">
    <property type="entry name" value="Nucleotide-diphossugar_trans"/>
</dbReference>
<dbReference type="GO" id="GO:0016757">
    <property type="term" value="F:glycosyltransferase activity"/>
    <property type="evidence" value="ECO:0007669"/>
    <property type="project" value="UniProtKB-KW"/>
</dbReference>
<dbReference type="Pfam" id="PF00535">
    <property type="entry name" value="Glycos_transf_2"/>
    <property type="match status" value="1"/>
</dbReference>
<dbReference type="KEGG" id="mgk:FSB76_19870"/>
<evidence type="ECO:0000313" key="5">
    <source>
        <dbReference type="EMBL" id="QEC78081.1"/>
    </source>
</evidence>
<dbReference type="InterPro" id="IPR001173">
    <property type="entry name" value="Glyco_trans_2-like"/>
</dbReference>
<name>A0A5B8W2S7_9SPHI</name>
<keyword evidence="6" id="KW-1185">Reference proteome</keyword>
<dbReference type="AlphaFoldDB" id="A0A5B8W2S7"/>
<evidence type="ECO:0000313" key="6">
    <source>
        <dbReference type="Proteomes" id="UP000321362"/>
    </source>
</evidence>
<protein>
    <submittedName>
        <fullName evidence="5">Glycosyltransferase family 2 protein</fullName>
    </submittedName>
</protein>
<evidence type="ECO:0000256" key="2">
    <source>
        <dbReference type="ARBA" id="ARBA00022676"/>
    </source>
</evidence>
<dbReference type="SUPFAM" id="SSF53448">
    <property type="entry name" value="Nucleotide-diphospho-sugar transferases"/>
    <property type="match status" value="1"/>
</dbReference>
<dbReference type="EMBL" id="CP042437">
    <property type="protein sequence ID" value="QEC78081.1"/>
    <property type="molecule type" value="Genomic_DNA"/>
</dbReference>
<proteinExistence type="inferred from homology"/>
<dbReference type="RefSeq" id="WP_147056379.1">
    <property type="nucleotide sequence ID" value="NZ_CP042437.1"/>
</dbReference>
<sequence>MKSKDIAILLTCHNRKDTTLECLKTAYASVKKSQVKVDIYLTDDGSTDGTSEAVASQYPDVNIIKGDGNLFWGRGMISSWKEAAKYDYDFYMWLNDDSTLLEDAIDKLLKDSALFNYQSIIAGVCKAGDSDAISYSGYLLKDKKKLLPQGKPVICDFFNGNIVLIPKSVFLKVGFLDEVFHHPGGDIDYGLRAKKYGINSYISSDVVGVCETNDVLLKWCNPKVPFKERLKNFNSPLCFKPRQVYIFERRHTSLHMALFRSGIIYIRLVFPKLWILMGKAKRY</sequence>
<keyword evidence="2" id="KW-0328">Glycosyltransferase</keyword>
<organism evidence="5 6">
    <name type="scientific">Mucilaginibacter ginsenosidivorax</name>
    <dbReference type="NCBI Taxonomy" id="862126"/>
    <lineage>
        <taxon>Bacteria</taxon>
        <taxon>Pseudomonadati</taxon>
        <taxon>Bacteroidota</taxon>
        <taxon>Sphingobacteriia</taxon>
        <taxon>Sphingobacteriales</taxon>
        <taxon>Sphingobacteriaceae</taxon>
        <taxon>Mucilaginibacter</taxon>
    </lineage>
</organism>
<dbReference type="PANTHER" id="PTHR43179:SF12">
    <property type="entry name" value="GALACTOFURANOSYLTRANSFERASE GLFT2"/>
    <property type="match status" value="1"/>
</dbReference>
<reference evidence="5 6" key="1">
    <citation type="journal article" date="2013" name="J. Microbiol.">
        <title>Mucilaginibacter ginsenosidivorax sp. nov., with ginsenoside converting activity isolated from sediment.</title>
        <authorList>
            <person name="Kim J.K."/>
            <person name="Choi T.E."/>
            <person name="Liu Q.M."/>
            <person name="Park H.Y."/>
            <person name="Yi T.H."/>
            <person name="Yoon M.H."/>
            <person name="Kim S.C."/>
            <person name="Im W.T."/>
        </authorList>
    </citation>
    <scope>NUCLEOTIDE SEQUENCE [LARGE SCALE GENOMIC DNA]</scope>
    <source>
        <strain evidence="5 6">KHI28</strain>
    </source>
</reference>
<feature type="domain" description="Glycosyltransferase 2-like" evidence="4">
    <location>
        <begin position="8"/>
        <end position="137"/>
    </location>
</feature>
<accession>A0A5B8W2S7</accession>